<dbReference type="Proteomes" id="UP000007030">
    <property type="component" value="Chromosome"/>
</dbReference>
<accession>F2NM82</accession>
<dbReference type="SMART" id="SM00028">
    <property type="entry name" value="TPR"/>
    <property type="match status" value="11"/>
</dbReference>
<dbReference type="eggNOG" id="COG0457">
    <property type="taxonomic scope" value="Bacteria"/>
</dbReference>
<dbReference type="SUPFAM" id="SSF48452">
    <property type="entry name" value="TPR-like"/>
    <property type="match status" value="3"/>
</dbReference>
<organism evidence="3 4">
    <name type="scientific">Marinithermus hydrothermalis (strain DSM 14884 / JCM 11576 / T1)</name>
    <dbReference type="NCBI Taxonomy" id="869210"/>
    <lineage>
        <taxon>Bacteria</taxon>
        <taxon>Thermotogati</taxon>
        <taxon>Deinococcota</taxon>
        <taxon>Deinococci</taxon>
        <taxon>Thermales</taxon>
        <taxon>Thermaceae</taxon>
        <taxon>Marinithermus</taxon>
    </lineage>
</organism>
<dbReference type="PANTHER" id="PTHR12558:SF13">
    <property type="entry name" value="CELL DIVISION CYCLE PROTEIN 27 HOMOLOG"/>
    <property type="match status" value="1"/>
</dbReference>
<feature type="repeat" description="TPR" evidence="1">
    <location>
        <begin position="73"/>
        <end position="106"/>
    </location>
</feature>
<feature type="repeat" description="TPR" evidence="1">
    <location>
        <begin position="356"/>
        <end position="389"/>
    </location>
</feature>
<feature type="repeat" description="TPR" evidence="1">
    <location>
        <begin position="457"/>
        <end position="490"/>
    </location>
</feature>
<dbReference type="RefSeq" id="WP_013703603.1">
    <property type="nucleotide sequence ID" value="NC_015387.1"/>
</dbReference>
<dbReference type="EMBL" id="CP002630">
    <property type="protein sequence ID" value="AEB11552.1"/>
    <property type="molecule type" value="Genomic_DNA"/>
</dbReference>
<feature type="repeat" description="TPR" evidence="1">
    <location>
        <begin position="39"/>
        <end position="72"/>
    </location>
</feature>
<dbReference type="Pfam" id="PF13424">
    <property type="entry name" value="TPR_12"/>
    <property type="match status" value="1"/>
</dbReference>
<feature type="repeat" description="TPR" evidence="1">
    <location>
        <begin position="390"/>
        <end position="423"/>
    </location>
</feature>
<keyword evidence="2" id="KW-0732">Signal</keyword>
<dbReference type="InterPro" id="IPR019734">
    <property type="entry name" value="TPR_rpt"/>
</dbReference>
<evidence type="ECO:0000256" key="2">
    <source>
        <dbReference type="SAM" id="SignalP"/>
    </source>
</evidence>
<feature type="signal peptide" evidence="2">
    <location>
        <begin position="1"/>
        <end position="18"/>
    </location>
</feature>
<proteinExistence type="predicted"/>
<dbReference type="PROSITE" id="PS50005">
    <property type="entry name" value="TPR"/>
    <property type="match status" value="7"/>
</dbReference>
<keyword evidence="4" id="KW-1185">Reference proteome</keyword>
<feature type="chain" id="PRO_5003282719" evidence="2">
    <location>
        <begin position="19"/>
        <end position="496"/>
    </location>
</feature>
<dbReference type="STRING" id="869210.Marky_0805"/>
<dbReference type="PANTHER" id="PTHR12558">
    <property type="entry name" value="CELL DIVISION CYCLE 16,23,27"/>
    <property type="match status" value="1"/>
</dbReference>
<dbReference type="OrthoDB" id="30826at2"/>
<name>F2NM82_MARHT</name>
<protein>
    <submittedName>
        <fullName evidence="3">Tetratricopeptide TPR_1 repeat-containing protein</fullName>
    </submittedName>
</protein>
<feature type="repeat" description="TPR" evidence="1">
    <location>
        <begin position="107"/>
        <end position="140"/>
    </location>
</feature>
<dbReference type="InterPro" id="IPR011990">
    <property type="entry name" value="TPR-like_helical_dom_sf"/>
</dbReference>
<sequence length="496" mass="54610">MKRAWLTAVIFGALVAFAEPQSTDPSVLEAQLQQNPSDLPTRIALGRAYLEAGRYEDAARLFEDVLALDYNNFAAHFGLGLAHYRQGNLKAARFEFEQLTHLYPERFEGWYNLAVVYAQANNWEAATEAFTRAIELGEAQDLATPELKQAYLGLAEAHRKQGRPDQAAEVLKRALARFEGDLEVTYLLAENLTLAGEALEAIPHLYSVLQKDRGHVAAVSLLADIYVGQGLRDRALRELDRSLAQAADPRIQAQLLLKKALLLQGAQPHQSRELLEQAVQLDPDLWQAHYNLGVAWLKAGDPSRAMQSFRLAYRLQPNEPRVLLGMAVAADQLGESAEALRFAGLAAAIAEGRTKAEALVLIGKSAYRLGRYDAALEALGQAVALDDQDGQAWLWLGLAAYAARDFSRAVEALERAVAIDGSLTARMNLGAAYLAVKRFSDAERVLTQVVLEDANNAEAWYNLGWALKALARDQEALRAWKKALELGYEPARGLVD</sequence>
<gene>
    <name evidence="3" type="ordered locus">Marky_0805</name>
</gene>
<dbReference type="Pfam" id="PF14559">
    <property type="entry name" value="TPR_19"/>
    <property type="match status" value="1"/>
</dbReference>
<dbReference type="HOGENOM" id="CLU_034721_0_0_0"/>
<evidence type="ECO:0000313" key="4">
    <source>
        <dbReference type="Proteomes" id="UP000007030"/>
    </source>
</evidence>
<feature type="repeat" description="TPR" evidence="1">
    <location>
        <begin position="286"/>
        <end position="319"/>
    </location>
</feature>
<evidence type="ECO:0000256" key="1">
    <source>
        <dbReference type="PROSITE-ProRule" id="PRU00339"/>
    </source>
</evidence>
<dbReference type="AlphaFoldDB" id="F2NM82"/>
<evidence type="ECO:0000313" key="3">
    <source>
        <dbReference type="EMBL" id="AEB11552.1"/>
    </source>
</evidence>
<reference evidence="3 4" key="1">
    <citation type="journal article" date="2012" name="Stand. Genomic Sci.">
        <title>Complete genome sequence of the aerobic, heterotroph Marinithermus hydrothermalis type strain (T1(T)) from a deep-sea hydrothermal vent chimney.</title>
        <authorList>
            <person name="Copeland A."/>
            <person name="Gu W."/>
            <person name="Yasawong M."/>
            <person name="Lapidus A."/>
            <person name="Lucas S."/>
            <person name="Deshpande S."/>
            <person name="Pagani I."/>
            <person name="Tapia R."/>
            <person name="Cheng J.F."/>
            <person name="Goodwin L.A."/>
            <person name="Pitluck S."/>
            <person name="Liolios K."/>
            <person name="Ivanova N."/>
            <person name="Mavromatis K."/>
            <person name="Mikhailova N."/>
            <person name="Pati A."/>
            <person name="Chen A."/>
            <person name="Palaniappan K."/>
            <person name="Land M."/>
            <person name="Pan C."/>
            <person name="Brambilla E.M."/>
            <person name="Rohde M."/>
            <person name="Tindall B.J."/>
            <person name="Sikorski J."/>
            <person name="Goker M."/>
            <person name="Detter J.C."/>
            <person name="Bristow J."/>
            <person name="Eisen J.A."/>
            <person name="Markowitz V."/>
            <person name="Hugenholtz P."/>
            <person name="Kyrpides N.C."/>
            <person name="Klenk H.P."/>
            <person name="Woyke T."/>
        </authorList>
    </citation>
    <scope>NUCLEOTIDE SEQUENCE [LARGE SCALE GENOMIC DNA]</scope>
    <source>
        <strain evidence="4">DSM 14884 / JCM 11576 / T1</strain>
    </source>
</reference>
<dbReference type="Pfam" id="PF13432">
    <property type="entry name" value="TPR_16"/>
    <property type="match status" value="4"/>
</dbReference>
<dbReference type="Gene3D" id="1.25.40.10">
    <property type="entry name" value="Tetratricopeptide repeat domain"/>
    <property type="match status" value="4"/>
</dbReference>
<keyword evidence="1" id="KW-0802">TPR repeat</keyword>
<dbReference type="KEGG" id="mhd:Marky_0805"/>